<keyword evidence="1" id="KW-0175">Coiled coil</keyword>
<accession>A0A8D5AKR3</accession>
<keyword evidence="4" id="KW-1185">Reference proteome</keyword>
<gene>
    <name evidence="3" type="ORF">MoryE10_00260</name>
</gene>
<dbReference type="PANTHER" id="PTHR43681">
    <property type="entry name" value="TRANSMEMBRANE GTPASE FZO"/>
    <property type="match status" value="1"/>
</dbReference>
<evidence type="ECO:0000259" key="2">
    <source>
        <dbReference type="Pfam" id="PF00350"/>
    </source>
</evidence>
<protein>
    <recommendedName>
        <fullName evidence="2">Dynamin N-terminal domain-containing protein</fullName>
    </recommendedName>
</protein>
<dbReference type="KEGG" id="moz:MoryE10_00260"/>
<evidence type="ECO:0000313" key="4">
    <source>
        <dbReference type="Proteomes" id="UP000824988"/>
    </source>
</evidence>
<dbReference type="InterPro" id="IPR045063">
    <property type="entry name" value="Dynamin_N"/>
</dbReference>
<reference evidence="3" key="1">
    <citation type="submission" date="2019-06" db="EMBL/GenBank/DDBJ databases">
        <title>Complete genome sequence of Methylogaea oryzae strain JCM16910.</title>
        <authorList>
            <person name="Asakawa S."/>
        </authorList>
    </citation>
    <scope>NUCLEOTIDE SEQUENCE</scope>
    <source>
        <strain evidence="3">E10</strain>
    </source>
</reference>
<proteinExistence type="predicted"/>
<dbReference type="EMBL" id="AP019782">
    <property type="protein sequence ID" value="BBL69420.1"/>
    <property type="molecule type" value="Genomic_DNA"/>
</dbReference>
<evidence type="ECO:0000313" key="3">
    <source>
        <dbReference type="EMBL" id="BBL69420.1"/>
    </source>
</evidence>
<sequence length="646" mass="71796">MSDDQIQERLHAYREWRGQIAQALQSYRAWLDKYGLGSPQEDESITSMLHSLMSDRITVAFAAEFSRGKTELINALFFAQTGVRLLPSSPGRTTMCPTEIFFDKAHGSYIRLLSIDTRLNDMPLSEYKLHAESWMQIDLDCNSIPQMQHAFKELAAVKRVSVAEATQLGLYAEDTGTQVAEDGTVDIPCWRHALISFPHPLLQEGLTILDTPGLNALGSEPELTLSMLPSAQAVVFVLAADTGVTKSDMDMWQNHVRGFGASRSRGLAVVLNKIDAMWDELQDETALERTIHKQVDSTAKILEVDEKAIFPISAKQALLAKIKHDPALLGKSRLPSLERYLGDDVVSQRRTIMMNVVNDKVGGLVQDSANVLAAQIKELDKQLADLRGVDSNNHATIKGLMVETREQQGRYMTSVEDFQASRRVLSVQARMLVDSLSLERVDGIIKQTRRDMASSLTTIGMKGVMKKVLDDLHAIANRAGDIAGETQQLVQAIYKKFEEEHGFAAAKPVQFSMRKYQLDLEQLFAEGEAFRNSASAALLEQSVVIQRLYGTVVARARDIIVQANKDATNWGAMVLSPLVLQIKDHKKAIETRLEMLRKISESTQTLDETIAELEQQLAPLRQQYGELEDVLNALRGGAEIPQKAAA</sequence>
<organism evidence="3 4">
    <name type="scientific">Methylogaea oryzae</name>
    <dbReference type="NCBI Taxonomy" id="1295382"/>
    <lineage>
        <taxon>Bacteria</taxon>
        <taxon>Pseudomonadati</taxon>
        <taxon>Pseudomonadota</taxon>
        <taxon>Gammaproteobacteria</taxon>
        <taxon>Methylococcales</taxon>
        <taxon>Methylococcaceae</taxon>
        <taxon>Methylogaea</taxon>
    </lineage>
</organism>
<dbReference type="AlphaFoldDB" id="A0A8D5AKR3"/>
<dbReference type="InterPro" id="IPR051943">
    <property type="entry name" value="TRAFAC_Dynamin-like_GTPase"/>
</dbReference>
<dbReference type="Pfam" id="PF00350">
    <property type="entry name" value="Dynamin_N"/>
    <property type="match status" value="1"/>
</dbReference>
<feature type="domain" description="Dynamin N-terminal" evidence="2">
    <location>
        <begin position="61"/>
        <end position="273"/>
    </location>
</feature>
<dbReference type="Proteomes" id="UP000824988">
    <property type="component" value="Chromosome"/>
</dbReference>
<dbReference type="PANTHER" id="PTHR43681:SF1">
    <property type="entry name" value="SARCALUMENIN"/>
    <property type="match status" value="1"/>
</dbReference>
<evidence type="ECO:0000256" key="1">
    <source>
        <dbReference type="SAM" id="Coils"/>
    </source>
</evidence>
<dbReference type="RefSeq" id="WP_221047838.1">
    <property type="nucleotide sequence ID" value="NZ_AP019782.1"/>
</dbReference>
<feature type="coiled-coil region" evidence="1">
    <location>
        <begin position="596"/>
        <end position="630"/>
    </location>
</feature>
<name>A0A8D5AKR3_9GAMM</name>